<dbReference type="EMBL" id="NEVH01026385">
    <property type="protein sequence ID" value="PNF14475.1"/>
    <property type="molecule type" value="Genomic_DNA"/>
</dbReference>
<comment type="caution">
    <text evidence="4">The sequence shown here is derived from an EMBL/GenBank/DDBJ whole genome shotgun (WGS) entry which is preliminary data.</text>
</comment>
<dbReference type="Pfam" id="PF00024">
    <property type="entry name" value="PAN_1"/>
    <property type="match status" value="2"/>
</dbReference>
<protein>
    <recommendedName>
        <fullName evidence="6">ZP domain-containing protein</fullName>
    </recommendedName>
</protein>
<keyword evidence="1" id="KW-0472">Membrane</keyword>
<feature type="domain" description="Apple" evidence="2">
    <location>
        <begin position="251"/>
        <end position="335"/>
    </location>
</feature>
<dbReference type="OrthoDB" id="6430118at2759"/>
<dbReference type="SMART" id="SM00241">
    <property type="entry name" value="ZP"/>
    <property type="match status" value="1"/>
</dbReference>
<reference evidence="4 5" key="1">
    <citation type="submission" date="2017-12" db="EMBL/GenBank/DDBJ databases">
        <title>Hemimetabolous genomes reveal molecular basis of termite eusociality.</title>
        <authorList>
            <person name="Harrison M.C."/>
            <person name="Jongepier E."/>
            <person name="Robertson H.M."/>
            <person name="Arning N."/>
            <person name="Bitard-Feildel T."/>
            <person name="Chao H."/>
            <person name="Childers C.P."/>
            <person name="Dinh H."/>
            <person name="Doddapaneni H."/>
            <person name="Dugan S."/>
            <person name="Gowin J."/>
            <person name="Greiner C."/>
            <person name="Han Y."/>
            <person name="Hu H."/>
            <person name="Hughes D.S.T."/>
            <person name="Huylmans A.-K."/>
            <person name="Kemena C."/>
            <person name="Kremer L.P.M."/>
            <person name="Lee S.L."/>
            <person name="Lopez-Ezquerra A."/>
            <person name="Mallet L."/>
            <person name="Monroy-Kuhn J.M."/>
            <person name="Moser A."/>
            <person name="Murali S.C."/>
            <person name="Muzny D.M."/>
            <person name="Otani S."/>
            <person name="Piulachs M.-D."/>
            <person name="Poelchau M."/>
            <person name="Qu J."/>
            <person name="Schaub F."/>
            <person name="Wada-Katsumata A."/>
            <person name="Worley K.C."/>
            <person name="Xie Q."/>
            <person name="Ylla G."/>
            <person name="Poulsen M."/>
            <person name="Gibbs R.A."/>
            <person name="Schal C."/>
            <person name="Richards S."/>
            <person name="Belles X."/>
            <person name="Korb J."/>
            <person name="Bornberg-Bauer E."/>
        </authorList>
    </citation>
    <scope>NUCLEOTIDE SEQUENCE [LARGE SCALE GENOMIC DNA]</scope>
    <source>
        <tissue evidence="4">Whole body</tissue>
    </source>
</reference>
<dbReference type="CDD" id="cd01099">
    <property type="entry name" value="PAN_AP_HGF"/>
    <property type="match status" value="1"/>
</dbReference>
<evidence type="ECO:0000313" key="4">
    <source>
        <dbReference type="EMBL" id="PNF14476.1"/>
    </source>
</evidence>
<organism evidence="4 5">
    <name type="scientific">Cryptotermes secundus</name>
    <dbReference type="NCBI Taxonomy" id="105785"/>
    <lineage>
        <taxon>Eukaryota</taxon>
        <taxon>Metazoa</taxon>
        <taxon>Ecdysozoa</taxon>
        <taxon>Arthropoda</taxon>
        <taxon>Hexapoda</taxon>
        <taxon>Insecta</taxon>
        <taxon>Pterygota</taxon>
        <taxon>Neoptera</taxon>
        <taxon>Polyneoptera</taxon>
        <taxon>Dictyoptera</taxon>
        <taxon>Blattodea</taxon>
        <taxon>Blattoidea</taxon>
        <taxon>Termitoidae</taxon>
        <taxon>Kalotermitidae</taxon>
        <taxon>Cryptotermitinae</taxon>
        <taxon>Cryptotermes</taxon>
    </lineage>
</organism>
<sequence length="722" mass="80727">MCVSDLSYFLRFIKQLRLPTMHLFSTSHEASFHHYYTLILFTCHLLHCILAQQSHCNGTDTFVKVSGYSPGREYLLPLYASQGHAITRECYRRCKNSTDCAGFLVDYASYTCYRVSSSYGTTTTTTTASSVYGYHYGPTMGETNYFERICLPRVPSKCNSRGWIFERASNYEVVGFDIVTYITDTREQCMMQCLREARFVCRSAEFMYAAKRCVLSNQDRRTRSDSYRATPWGVEYLENQCIDLSPSSQTCSFEEHPNRTISYRDLEFTNLNQDMCHDKCVNETNFICRSLTYVPDTASGTGVSVCWLHSDDTTSVGPRSLKPFLGAMYMERAPCLDLMVICSEQYINVTLRTVEPFKGRIYVVGHSESCDSEGNGAYTTTLRIPLSGTKSSNQCGIVIIKSVGETNQTLISTVIVIQHNPIIQRQGDRSVKIGCLLNANLSQNLTVNASLVVTGPDNQAGGGTVVLNTTSVVPTVHIHIIDRSTGNANIREAQLGQELEFRIDVEPDNGPFDIMAGHLVATNEDGSESILLLNDRGCPPDPLTFPAFTKAGPNSKSLIANFRAFKFPRSLIVRFSVMVQFCPGMCPSTDCGNGIISYGRRRREAITSATLYEEMPLEMSLKVYSPQLIPSSLLSASETNGKILVGVEDTSGSVCIYFGAIIGLVIAWLLLQFIILIGCYFVVRERYKQKRDDDSNSMQHKLQDDFNGFDNSRHVHWADEGN</sequence>
<dbReference type="EMBL" id="NEVH01026385">
    <property type="protein sequence ID" value="PNF14476.1"/>
    <property type="molecule type" value="Genomic_DNA"/>
</dbReference>
<feature type="domain" description="Apple" evidence="2">
    <location>
        <begin position="158"/>
        <end position="241"/>
    </location>
</feature>
<dbReference type="SUPFAM" id="SSF57414">
    <property type="entry name" value="Hairpin loop containing domain-like"/>
    <property type="match status" value="2"/>
</dbReference>
<dbReference type="AlphaFoldDB" id="A0A2J7PDR3"/>
<dbReference type="InParanoid" id="A0A2J7PDR3"/>
<dbReference type="InterPro" id="IPR056953">
    <property type="entry name" value="CUT_N"/>
</dbReference>
<dbReference type="GO" id="GO:0009653">
    <property type="term" value="P:anatomical structure morphogenesis"/>
    <property type="evidence" value="ECO:0007669"/>
    <property type="project" value="TreeGrafter"/>
</dbReference>
<evidence type="ECO:0000259" key="3">
    <source>
        <dbReference type="PROSITE" id="PS51034"/>
    </source>
</evidence>
<dbReference type="InterPro" id="IPR052774">
    <property type="entry name" value="Celegans_DevNeuronal_Protein"/>
</dbReference>
<feature type="domain" description="ZP" evidence="3">
    <location>
        <begin position="341"/>
        <end position="598"/>
    </location>
</feature>
<name>A0A2J7PDR3_9NEOP</name>
<dbReference type="FunCoup" id="A0A2J7PDR3">
    <property type="interactions" value="66"/>
</dbReference>
<dbReference type="InterPro" id="IPR003609">
    <property type="entry name" value="Pan_app"/>
</dbReference>
<evidence type="ECO:0000259" key="2">
    <source>
        <dbReference type="PROSITE" id="PS50948"/>
    </source>
</evidence>
<keyword evidence="1" id="KW-1133">Transmembrane helix</keyword>
<proteinExistence type="predicted"/>
<keyword evidence="5" id="KW-1185">Reference proteome</keyword>
<dbReference type="SMART" id="SM00473">
    <property type="entry name" value="PAN_AP"/>
    <property type="match status" value="3"/>
</dbReference>
<dbReference type="PROSITE" id="PS50948">
    <property type="entry name" value="PAN"/>
    <property type="match status" value="2"/>
</dbReference>
<feature type="transmembrane region" description="Helical" evidence="1">
    <location>
        <begin position="656"/>
        <end position="683"/>
    </location>
</feature>
<evidence type="ECO:0008006" key="6">
    <source>
        <dbReference type="Google" id="ProtNLM"/>
    </source>
</evidence>
<dbReference type="STRING" id="105785.A0A2J7PDR3"/>
<dbReference type="Proteomes" id="UP000235965">
    <property type="component" value="Unassembled WGS sequence"/>
</dbReference>
<evidence type="ECO:0000256" key="1">
    <source>
        <dbReference type="SAM" id="Phobius"/>
    </source>
</evidence>
<dbReference type="Gene3D" id="3.50.4.10">
    <property type="entry name" value="Hepatocyte Growth Factor"/>
    <property type="match status" value="2"/>
</dbReference>
<dbReference type="Pfam" id="PF25057">
    <property type="entry name" value="CUT_N"/>
    <property type="match status" value="1"/>
</dbReference>
<gene>
    <name evidence="4" type="ORF">B7P43_G00825</name>
</gene>
<evidence type="ECO:0000313" key="5">
    <source>
        <dbReference type="Proteomes" id="UP000235965"/>
    </source>
</evidence>
<accession>A0A2J7PDR3</accession>
<dbReference type="InterPro" id="IPR001507">
    <property type="entry name" value="ZP_dom"/>
</dbReference>
<dbReference type="PANTHER" id="PTHR47327">
    <property type="entry name" value="FI18240P1-RELATED"/>
    <property type="match status" value="1"/>
</dbReference>
<dbReference type="PANTHER" id="PTHR47327:SF8">
    <property type="entry name" value="FI17836P1"/>
    <property type="match status" value="1"/>
</dbReference>
<keyword evidence="1" id="KW-0812">Transmembrane</keyword>
<dbReference type="PROSITE" id="PS51034">
    <property type="entry name" value="ZP_2"/>
    <property type="match status" value="1"/>
</dbReference>